<evidence type="ECO:0008006" key="5">
    <source>
        <dbReference type="Google" id="ProtNLM"/>
    </source>
</evidence>
<organism evidence="3 4">
    <name type="scientific">Faecalibacterium gallinarum</name>
    <dbReference type="NCBI Taxonomy" id="2903556"/>
    <lineage>
        <taxon>Bacteria</taxon>
        <taxon>Bacillati</taxon>
        <taxon>Bacillota</taxon>
        <taxon>Clostridia</taxon>
        <taxon>Eubacteriales</taxon>
        <taxon>Oscillospiraceae</taxon>
        <taxon>Faecalibacterium</taxon>
    </lineage>
</organism>
<accession>A0AA37N470</accession>
<feature type="transmembrane region" description="Helical" evidence="2">
    <location>
        <begin position="164"/>
        <end position="182"/>
    </location>
</feature>
<name>A0AA37N470_9FIRM</name>
<feature type="transmembrane region" description="Helical" evidence="2">
    <location>
        <begin position="131"/>
        <end position="152"/>
    </location>
</feature>
<evidence type="ECO:0000256" key="1">
    <source>
        <dbReference type="SAM" id="MobiDB-lite"/>
    </source>
</evidence>
<reference evidence="3" key="1">
    <citation type="journal article" date="2022" name="Int. J. Syst. Evol. Microbiol.">
        <title>Genome-based, phenotypic and chemotaxonomic classification of Faecalibacterium strains: proposal of three novel species Faecalibacterium duncaniae sp. nov., Faecalibacterium hattorii sp. nov. and Faecalibacterium gallinarum sp. nov. .</title>
        <authorList>
            <person name="Sakamoto M."/>
            <person name="Sakurai N."/>
            <person name="Tanno H."/>
            <person name="Iino T."/>
            <person name="Ohkuma M."/>
            <person name="Endo A."/>
        </authorList>
    </citation>
    <scope>NUCLEOTIDE SEQUENCE</scope>
    <source>
        <strain evidence="3">JCM 17207</strain>
    </source>
</reference>
<evidence type="ECO:0000313" key="4">
    <source>
        <dbReference type="Proteomes" id="UP001055185"/>
    </source>
</evidence>
<keyword evidence="4" id="KW-1185">Reference proteome</keyword>
<feature type="transmembrane region" description="Helical" evidence="2">
    <location>
        <begin position="188"/>
        <end position="207"/>
    </location>
</feature>
<feature type="transmembrane region" description="Helical" evidence="2">
    <location>
        <begin position="104"/>
        <end position="125"/>
    </location>
</feature>
<dbReference type="EMBL" id="BQKV01000098">
    <property type="protein sequence ID" value="GJN65640.1"/>
    <property type="molecule type" value="Genomic_DNA"/>
</dbReference>
<dbReference type="RefSeq" id="WP_238317849.1">
    <property type="nucleotide sequence ID" value="NZ_BQKV01000098.1"/>
</dbReference>
<protein>
    <recommendedName>
        <fullName evidence="5">DUF4129 domain-containing protein</fullName>
    </recommendedName>
</protein>
<proteinExistence type="predicted"/>
<feature type="region of interest" description="Disordered" evidence="1">
    <location>
        <begin position="341"/>
        <end position="362"/>
    </location>
</feature>
<evidence type="ECO:0000313" key="3">
    <source>
        <dbReference type="EMBL" id="GJN65640.1"/>
    </source>
</evidence>
<keyword evidence="2" id="KW-1133">Transmembrane helix</keyword>
<keyword evidence="2" id="KW-0812">Transmembrane</keyword>
<sequence>MTAFLHGLWMTGDLLIYGAFASFFAVCLGGQLPQWILLLPAVCYGISFCFSRRPILRGCFGAACLLGLLFLPGWVDRAAYLPAAFYAFYLAARGEYHLSASRQAGVFVLFCKVYPVFALALSLLWDGEVMLTVSLPLAIWAAFLQIFLMRVLRQTSAVYQNPGFLLRNVGSLAALGAAGFLLSCPVVLGTAQAAVGAVYFGLAVPILEKPLAGIAWLAEHALMPALTGLLNWIAAQSGERGLDVAAGDSGSPAAGQVILSDEDPLLDGERILEIVGILLLAVGCILLFRHLFQKNKETQTEAGPAKTQWTSRRMKRRWPSFFLHPNARVRRAYSRYLERQAEHGAARGPAETSLDRLGRTPFLDPDAEQQLRRLYLKARYGECATPQDAAAAERLEKALETQK</sequence>
<dbReference type="AlphaFoldDB" id="A0AA37N470"/>
<gene>
    <name evidence="3" type="ORF">JCM17207_22650</name>
</gene>
<keyword evidence="2" id="KW-0472">Membrane</keyword>
<feature type="transmembrane region" description="Helical" evidence="2">
    <location>
        <begin position="271"/>
        <end position="288"/>
    </location>
</feature>
<evidence type="ECO:0000256" key="2">
    <source>
        <dbReference type="SAM" id="Phobius"/>
    </source>
</evidence>
<feature type="transmembrane region" description="Helical" evidence="2">
    <location>
        <begin position="14"/>
        <end position="42"/>
    </location>
</feature>
<comment type="caution">
    <text evidence="3">The sequence shown here is derived from an EMBL/GenBank/DDBJ whole genome shotgun (WGS) entry which is preliminary data.</text>
</comment>
<dbReference type="Proteomes" id="UP001055185">
    <property type="component" value="Unassembled WGS sequence"/>
</dbReference>
<feature type="transmembrane region" description="Helical" evidence="2">
    <location>
        <begin position="54"/>
        <end position="71"/>
    </location>
</feature>